<protein>
    <submittedName>
        <fullName evidence="1">Uncharacterized protein</fullName>
    </submittedName>
</protein>
<accession>A0A0F8ZLP4</accession>
<proteinExistence type="predicted"/>
<evidence type="ECO:0000313" key="1">
    <source>
        <dbReference type="EMBL" id="KKK86925.1"/>
    </source>
</evidence>
<gene>
    <name evidence="1" type="ORF">LCGC14_2758380</name>
</gene>
<comment type="caution">
    <text evidence="1">The sequence shown here is derived from an EMBL/GenBank/DDBJ whole genome shotgun (WGS) entry which is preliminary data.</text>
</comment>
<dbReference type="EMBL" id="LAZR01050636">
    <property type="protein sequence ID" value="KKK86925.1"/>
    <property type="molecule type" value="Genomic_DNA"/>
</dbReference>
<reference evidence="1" key="1">
    <citation type="journal article" date="2015" name="Nature">
        <title>Complex archaea that bridge the gap between prokaryotes and eukaryotes.</title>
        <authorList>
            <person name="Spang A."/>
            <person name="Saw J.H."/>
            <person name="Jorgensen S.L."/>
            <person name="Zaremba-Niedzwiedzka K."/>
            <person name="Martijn J."/>
            <person name="Lind A.E."/>
            <person name="van Eijk R."/>
            <person name="Schleper C."/>
            <person name="Guy L."/>
            <person name="Ettema T.J."/>
        </authorList>
    </citation>
    <scope>NUCLEOTIDE SEQUENCE</scope>
</reference>
<dbReference type="AlphaFoldDB" id="A0A0F8ZLP4"/>
<sequence>MEHKNFPVKGFEFMDEQATETQKDIIFELAIKAGRAMNRFGKWPDPFTKWDAGQMIYALKEEVKEQ</sequence>
<name>A0A0F8ZLP4_9ZZZZ</name>
<organism evidence="1">
    <name type="scientific">marine sediment metagenome</name>
    <dbReference type="NCBI Taxonomy" id="412755"/>
    <lineage>
        <taxon>unclassified sequences</taxon>
        <taxon>metagenomes</taxon>
        <taxon>ecological metagenomes</taxon>
    </lineage>
</organism>